<evidence type="ECO:0000313" key="3">
    <source>
        <dbReference type="Proteomes" id="UP000270296"/>
    </source>
</evidence>
<protein>
    <submittedName>
        <fullName evidence="4">RRP15-like protein</fullName>
    </submittedName>
</protein>
<dbReference type="EMBL" id="UZAM01011851">
    <property type="protein sequence ID" value="VDP18580.1"/>
    <property type="molecule type" value="Genomic_DNA"/>
</dbReference>
<reference evidence="4" key="1">
    <citation type="submission" date="2016-06" db="UniProtKB">
        <authorList>
            <consortium name="WormBaseParasite"/>
        </authorList>
    </citation>
    <scope>IDENTIFICATION</scope>
</reference>
<dbReference type="OrthoDB" id="442970at2759"/>
<evidence type="ECO:0000313" key="2">
    <source>
        <dbReference type="EMBL" id="VDP18580.1"/>
    </source>
</evidence>
<proteinExistence type="predicted"/>
<dbReference type="AlphaFoldDB" id="A0A183IYI4"/>
<accession>A0A183IYI4</accession>
<name>A0A183IYI4_9BILA</name>
<organism evidence="4">
    <name type="scientific">Soboliphyme baturini</name>
    <dbReference type="NCBI Taxonomy" id="241478"/>
    <lineage>
        <taxon>Eukaryota</taxon>
        <taxon>Metazoa</taxon>
        <taxon>Ecdysozoa</taxon>
        <taxon>Nematoda</taxon>
        <taxon>Enoplea</taxon>
        <taxon>Dorylaimia</taxon>
        <taxon>Dioctophymatida</taxon>
        <taxon>Dioctophymatoidea</taxon>
        <taxon>Soboliphymatidae</taxon>
        <taxon>Soboliphyme</taxon>
    </lineage>
</organism>
<feature type="compositionally biased region" description="Acidic residues" evidence="1">
    <location>
        <begin position="75"/>
        <end position="87"/>
    </location>
</feature>
<dbReference type="Proteomes" id="UP000270296">
    <property type="component" value="Unassembled WGS sequence"/>
</dbReference>
<sequence>MCALARGLYADNRRRDNPLLAEYFAQRDKYAAKSAMKEKDLSVRQSKTLQMLESFKAKLEKMKEEMPESVAVTDGDSEIQDSDPEEDIPGEDWLLHKFVAKEEALVPAKNVHVYNEDTYDINDPRNPINKRRREPDTKKGRRRKESSSLKRPKV</sequence>
<feature type="region of interest" description="Disordered" evidence="1">
    <location>
        <begin position="64"/>
        <end position="87"/>
    </location>
</feature>
<feature type="region of interest" description="Disordered" evidence="1">
    <location>
        <begin position="116"/>
        <end position="154"/>
    </location>
</feature>
<evidence type="ECO:0000313" key="4">
    <source>
        <dbReference type="WBParaSite" id="SBAD_0000899501-mRNA-1"/>
    </source>
</evidence>
<keyword evidence="3" id="KW-1185">Reference proteome</keyword>
<feature type="compositionally biased region" description="Basic residues" evidence="1">
    <location>
        <begin position="139"/>
        <end position="154"/>
    </location>
</feature>
<gene>
    <name evidence="2" type="ORF">SBAD_LOCUS8679</name>
</gene>
<evidence type="ECO:0000256" key="1">
    <source>
        <dbReference type="SAM" id="MobiDB-lite"/>
    </source>
</evidence>
<reference evidence="2 3" key="2">
    <citation type="submission" date="2018-11" db="EMBL/GenBank/DDBJ databases">
        <authorList>
            <consortium name="Pathogen Informatics"/>
        </authorList>
    </citation>
    <scope>NUCLEOTIDE SEQUENCE [LARGE SCALE GENOMIC DNA]</scope>
</reference>
<dbReference type="WBParaSite" id="SBAD_0000899501-mRNA-1">
    <property type="protein sequence ID" value="SBAD_0000899501-mRNA-1"/>
    <property type="gene ID" value="SBAD_0000899501"/>
</dbReference>